<keyword evidence="7 14" id="KW-0862">Zinc</keyword>
<keyword evidence="8 15" id="KW-1133">Transmembrane helix</keyword>
<dbReference type="Gene3D" id="3.30.2010.10">
    <property type="entry name" value="Metalloproteases ('zincins'), catalytic domain"/>
    <property type="match status" value="1"/>
</dbReference>
<dbReference type="GO" id="GO:0004222">
    <property type="term" value="F:metalloendopeptidase activity"/>
    <property type="evidence" value="ECO:0007669"/>
    <property type="project" value="UniProtKB-UniRule"/>
</dbReference>
<dbReference type="FunFam" id="3.30.2010.10:FF:000002">
    <property type="entry name" value="CAAX prenyl protease"/>
    <property type="match status" value="1"/>
</dbReference>
<dbReference type="GO" id="GO:0046872">
    <property type="term" value="F:metal ion binding"/>
    <property type="evidence" value="ECO:0007669"/>
    <property type="project" value="UniProtKB-UniRule"/>
</dbReference>
<evidence type="ECO:0000313" key="18">
    <source>
        <dbReference type="EMBL" id="KLT43105.1"/>
    </source>
</evidence>
<dbReference type="Pfam" id="PF01435">
    <property type="entry name" value="Peptidase_M48"/>
    <property type="match status" value="1"/>
</dbReference>
<dbReference type="InterPro" id="IPR001915">
    <property type="entry name" value="Peptidase_M48"/>
</dbReference>
<feature type="transmembrane region" description="Helical" evidence="15">
    <location>
        <begin position="88"/>
        <end position="105"/>
    </location>
</feature>
<feature type="active site" description="Proton donor" evidence="13">
    <location>
        <position position="397"/>
    </location>
</feature>
<evidence type="ECO:0000256" key="12">
    <source>
        <dbReference type="ARBA" id="ARBA00060927"/>
    </source>
</evidence>
<evidence type="ECO:0000256" key="8">
    <source>
        <dbReference type="ARBA" id="ARBA00022989"/>
    </source>
</evidence>
<keyword evidence="2 15" id="KW-0645">Protease</keyword>
<dbReference type="STRING" id="879819.A0A0J0XPR3"/>
<feature type="domain" description="CAAX prenyl protease 1 N-terminal" evidence="17">
    <location>
        <begin position="57"/>
        <end position="231"/>
    </location>
</feature>
<comment type="catalytic activity">
    <reaction evidence="11 15">
        <text>Hydrolyzes the peptide bond -P2-(S-farnesyl or geranylgeranyl)C-P1'-P2'-P3'-COOH where P1' and P2' are amino acids with aliphatic side chains and P3' is any C-terminal residue.</text>
        <dbReference type="EC" id="3.4.24.84"/>
    </reaction>
</comment>
<evidence type="ECO:0000256" key="6">
    <source>
        <dbReference type="ARBA" id="ARBA00022824"/>
    </source>
</evidence>
<evidence type="ECO:0000256" key="4">
    <source>
        <dbReference type="ARBA" id="ARBA00022723"/>
    </source>
</evidence>
<dbReference type="Proteomes" id="UP000053611">
    <property type="component" value="Unassembled WGS sequence"/>
</dbReference>
<keyword evidence="9 15" id="KW-0482">Metalloprotease</keyword>
<feature type="transmembrane region" description="Helical" evidence="15">
    <location>
        <begin position="130"/>
        <end position="153"/>
    </location>
</feature>
<feature type="binding site" evidence="14">
    <location>
        <position position="308"/>
    </location>
    <ligand>
        <name>Zn(2+)</name>
        <dbReference type="ChEBI" id="CHEBI:29105"/>
        <note>catalytic</note>
    </ligand>
</feature>
<protein>
    <recommendedName>
        <fullName evidence="15">CAAX prenyl protease</fullName>
        <ecNumber evidence="15">3.4.24.84</ecNumber>
    </recommendedName>
</protein>
<sequence>MSSIVAGLDSITTRLAALCDNPDIPYETLVLGLSALTTVWELYVSSRQMACYSIPLPPPELQHHLKKETYDKAQAYGKDKLTFNVRQTVFNFVLGFVLIKARLFTRAWDWTASIMDAVGLDQSRVITHSLFWITLTSIVSAVPNLFWMYYYTFVIEERHGFNKTTKKLWVTDQIKTFVLAVVLGLPFLAGFLKVIELAGKNFVPWLMLFLVSVQLILQIIFPIFIQPLFNKFTPVPEGEVRQRVEKLSNKLQFPLKHLYVIDGSKRSSHSNAYFYGLPWSKQIVLYDTLLDQNTPSEVEAVLAHELGHWKFWHPTRLLLIAQGNLLWTLGLFAVFIHNKSLFASFGFDPRLAVGSPVGGPQPILIGFMLYQLLFEPLDTFVKFFINSKTRKYEYQADEFAVRLGHAKDLGAALIKLHVENLSSPHSDKLFSKYHHSHPTLPERLRAMNEFEGGDWLTKNQSAKIEEIKAKEKKEL</sequence>
<dbReference type="GeneID" id="28981917"/>
<keyword evidence="3 15" id="KW-0812">Transmembrane</keyword>
<comment type="function">
    <text evidence="15">Proteolytically removes the C-terminal three residues of farnesylated proteins.</text>
</comment>
<dbReference type="GO" id="GO:0005789">
    <property type="term" value="C:endoplasmic reticulum membrane"/>
    <property type="evidence" value="ECO:0007669"/>
    <property type="project" value="UniProtKB-SubCell"/>
</dbReference>
<dbReference type="EC" id="3.4.24.84" evidence="15"/>
<comment type="subcellular location">
    <subcellularLocation>
        <location evidence="1 15">Endoplasmic reticulum membrane</location>
        <topology evidence="1 15">Multi-pass membrane protein</topology>
    </subcellularLocation>
</comment>
<feature type="binding site" evidence="14">
    <location>
        <position position="304"/>
    </location>
    <ligand>
        <name>Zn(2+)</name>
        <dbReference type="ChEBI" id="CHEBI:29105"/>
        <note>catalytic</note>
    </ligand>
</feature>
<proteinExistence type="inferred from homology"/>
<feature type="transmembrane region" description="Helical" evidence="15">
    <location>
        <begin position="317"/>
        <end position="336"/>
    </location>
</feature>
<dbReference type="CDD" id="cd07343">
    <property type="entry name" value="M48A_Zmpste24p_like"/>
    <property type="match status" value="1"/>
</dbReference>
<evidence type="ECO:0000259" key="16">
    <source>
        <dbReference type="Pfam" id="PF01435"/>
    </source>
</evidence>
<dbReference type="GO" id="GO:0071586">
    <property type="term" value="P:CAAX-box protein processing"/>
    <property type="evidence" value="ECO:0007669"/>
    <property type="project" value="UniProtKB-UniRule"/>
</dbReference>
<evidence type="ECO:0000256" key="3">
    <source>
        <dbReference type="ARBA" id="ARBA00022692"/>
    </source>
</evidence>
<evidence type="ECO:0000256" key="2">
    <source>
        <dbReference type="ARBA" id="ARBA00022670"/>
    </source>
</evidence>
<dbReference type="PANTHER" id="PTHR10120">
    <property type="entry name" value="CAAX PRENYL PROTEASE 1"/>
    <property type="match status" value="1"/>
</dbReference>
<evidence type="ECO:0000256" key="5">
    <source>
        <dbReference type="ARBA" id="ARBA00022801"/>
    </source>
</evidence>
<feature type="transmembrane region" description="Helical" evidence="15">
    <location>
        <begin position="174"/>
        <end position="192"/>
    </location>
</feature>
<accession>A0A0J0XPR3</accession>
<evidence type="ECO:0000256" key="1">
    <source>
        <dbReference type="ARBA" id="ARBA00004477"/>
    </source>
</evidence>
<evidence type="ECO:0000256" key="9">
    <source>
        <dbReference type="ARBA" id="ARBA00023049"/>
    </source>
</evidence>
<evidence type="ECO:0000256" key="10">
    <source>
        <dbReference type="ARBA" id="ARBA00023136"/>
    </source>
</evidence>
<evidence type="ECO:0000313" key="19">
    <source>
        <dbReference type="Proteomes" id="UP000053611"/>
    </source>
</evidence>
<keyword evidence="6 15" id="KW-0256">Endoplasmic reticulum</keyword>
<dbReference type="RefSeq" id="XP_018279596.1">
    <property type="nucleotide sequence ID" value="XM_018421314.1"/>
</dbReference>
<gene>
    <name evidence="18" type="ORF">CC85DRAFT_273252</name>
</gene>
<evidence type="ECO:0000256" key="7">
    <source>
        <dbReference type="ARBA" id="ARBA00022833"/>
    </source>
</evidence>
<dbReference type="EMBL" id="KQ087198">
    <property type="protein sequence ID" value="KLT43105.1"/>
    <property type="molecule type" value="Genomic_DNA"/>
</dbReference>
<dbReference type="AlphaFoldDB" id="A0A0J0XPR3"/>
<feature type="active site" evidence="13">
    <location>
        <position position="305"/>
    </location>
</feature>
<reference evidence="18 19" key="1">
    <citation type="submission" date="2015-03" db="EMBL/GenBank/DDBJ databases">
        <title>Genomics and transcriptomics of the oil-accumulating basidiomycete yeast T. oleaginosus allow insights into substrate utilization and the diverse evolutionary trajectories of mating systems in fungi.</title>
        <authorList>
            <consortium name="DOE Joint Genome Institute"/>
            <person name="Kourist R."/>
            <person name="Kracht O."/>
            <person name="Bracharz F."/>
            <person name="Lipzen A."/>
            <person name="Nolan M."/>
            <person name="Ohm R."/>
            <person name="Grigoriev I."/>
            <person name="Sun S."/>
            <person name="Heitman J."/>
            <person name="Bruck T."/>
            <person name="Nowrousian M."/>
        </authorList>
    </citation>
    <scope>NUCLEOTIDE SEQUENCE [LARGE SCALE GENOMIC DNA]</scope>
    <source>
        <strain evidence="18 19">IBC0246</strain>
    </source>
</reference>
<feature type="binding site" evidence="14">
    <location>
        <position position="393"/>
    </location>
    <ligand>
        <name>Zn(2+)</name>
        <dbReference type="ChEBI" id="CHEBI:29105"/>
        <note>catalytic</note>
    </ligand>
</feature>
<keyword evidence="19" id="KW-1185">Reference proteome</keyword>
<dbReference type="InterPro" id="IPR027057">
    <property type="entry name" value="CAXX_Prtase_1"/>
</dbReference>
<comment type="similarity">
    <text evidence="12 15">Belongs to the peptidase M48A family.</text>
</comment>
<feature type="transmembrane region" description="Helical" evidence="15">
    <location>
        <begin position="363"/>
        <end position="385"/>
    </location>
</feature>
<dbReference type="InterPro" id="IPR032456">
    <property type="entry name" value="Peptidase_M48_N"/>
</dbReference>
<comment type="cofactor">
    <cofactor evidence="14 15">
        <name>Zn(2+)</name>
        <dbReference type="ChEBI" id="CHEBI:29105"/>
    </cofactor>
    <text evidence="14 15">Binds 1 zinc ion per subunit.</text>
</comment>
<evidence type="ECO:0000256" key="11">
    <source>
        <dbReference type="ARBA" id="ARBA00044456"/>
    </source>
</evidence>
<keyword evidence="5 15" id="KW-0378">Hydrolase</keyword>
<evidence type="ECO:0000256" key="13">
    <source>
        <dbReference type="PIRSR" id="PIRSR627057-1"/>
    </source>
</evidence>
<dbReference type="Pfam" id="PF16491">
    <property type="entry name" value="Peptidase_M48_N"/>
    <property type="match status" value="1"/>
</dbReference>
<keyword evidence="10 15" id="KW-0472">Membrane</keyword>
<evidence type="ECO:0000256" key="14">
    <source>
        <dbReference type="PIRSR" id="PIRSR627057-2"/>
    </source>
</evidence>
<organism evidence="18 19">
    <name type="scientific">Cutaneotrichosporon oleaginosum</name>
    <dbReference type="NCBI Taxonomy" id="879819"/>
    <lineage>
        <taxon>Eukaryota</taxon>
        <taxon>Fungi</taxon>
        <taxon>Dikarya</taxon>
        <taxon>Basidiomycota</taxon>
        <taxon>Agaricomycotina</taxon>
        <taxon>Tremellomycetes</taxon>
        <taxon>Trichosporonales</taxon>
        <taxon>Trichosporonaceae</taxon>
        <taxon>Cutaneotrichosporon</taxon>
    </lineage>
</organism>
<name>A0A0J0XPR3_9TREE</name>
<evidence type="ECO:0000256" key="15">
    <source>
        <dbReference type="RuleBase" id="RU366005"/>
    </source>
</evidence>
<feature type="domain" description="Peptidase M48" evidence="16">
    <location>
        <begin position="236"/>
        <end position="449"/>
    </location>
</feature>
<keyword evidence="4 14" id="KW-0479">Metal-binding</keyword>
<feature type="transmembrane region" description="Helical" evidence="15">
    <location>
        <begin position="204"/>
        <end position="225"/>
    </location>
</feature>
<evidence type="ECO:0000259" key="17">
    <source>
        <dbReference type="Pfam" id="PF16491"/>
    </source>
</evidence>
<dbReference type="OrthoDB" id="360839at2759"/>